<evidence type="ECO:0000256" key="1">
    <source>
        <dbReference type="SAM" id="MobiDB-lite"/>
    </source>
</evidence>
<proteinExistence type="predicted"/>
<evidence type="ECO:0000313" key="3">
    <source>
        <dbReference type="Proteomes" id="UP000654918"/>
    </source>
</evidence>
<dbReference type="Proteomes" id="UP000654918">
    <property type="component" value="Unassembled WGS sequence"/>
</dbReference>
<reference evidence="2" key="1">
    <citation type="journal article" date="2020" name="Phytopathology">
        <title>Genome Sequence Resources of Colletotrichum truncatum, C. plurivorum, C. musicola, and C. sojae: Four Species Pathogenic to Soybean (Glycine max).</title>
        <authorList>
            <person name="Rogerio F."/>
            <person name="Boufleur T.R."/>
            <person name="Ciampi-Guillardi M."/>
            <person name="Sukno S.A."/>
            <person name="Thon M.R."/>
            <person name="Massola Junior N.S."/>
            <person name="Baroncelli R."/>
        </authorList>
    </citation>
    <scope>NUCLEOTIDE SEQUENCE</scope>
    <source>
        <strain evidence="2">LFN00145</strain>
    </source>
</reference>
<comment type="caution">
    <text evidence="2">The sequence shown here is derived from an EMBL/GenBank/DDBJ whole genome shotgun (WGS) entry which is preliminary data.</text>
</comment>
<feature type="compositionally biased region" description="Basic and acidic residues" evidence="1">
    <location>
        <begin position="109"/>
        <end position="123"/>
    </location>
</feature>
<dbReference type="AlphaFoldDB" id="A0A8H6NKH3"/>
<name>A0A8H6NKH3_9PEZI</name>
<evidence type="ECO:0000313" key="2">
    <source>
        <dbReference type="EMBL" id="KAF6836133.1"/>
    </source>
</evidence>
<sequence length="164" mass="18181">MSRVWKRIRISNCHLSCRLFSFSVQRSARSALVCFGDRLHGKRYQACRHWPTRPAVAEMIPTLLRVKFKDPVAARPIHCASIRLRLARLSVCVPMTGIEVEVLDGLRGTPERTERHEMVEKSKRAAPLSTSASGQGQAGPLVGLGPPLGHLVQEPVLNATLNGW</sequence>
<dbReference type="EMBL" id="WIGO01000034">
    <property type="protein sequence ID" value="KAF6836133.1"/>
    <property type="molecule type" value="Genomic_DNA"/>
</dbReference>
<protein>
    <submittedName>
        <fullName evidence="2">Uncharacterized protein</fullName>
    </submittedName>
</protein>
<keyword evidence="3" id="KW-1185">Reference proteome</keyword>
<feature type="region of interest" description="Disordered" evidence="1">
    <location>
        <begin position="109"/>
        <end position="137"/>
    </location>
</feature>
<gene>
    <name evidence="2" type="ORF">CPLU01_03832</name>
</gene>
<accession>A0A8H6NKH3</accession>
<organism evidence="2 3">
    <name type="scientific">Colletotrichum plurivorum</name>
    <dbReference type="NCBI Taxonomy" id="2175906"/>
    <lineage>
        <taxon>Eukaryota</taxon>
        <taxon>Fungi</taxon>
        <taxon>Dikarya</taxon>
        <taxon>Ascomycota</taxon>
        <taxon>Pezizomycotina</taxon>
        <taxon>Sordariomycetes</taxon>
        <taxon>Hypocreomycetidae</taxon>
        <taxon>Glomerellales</taxon>
        <taxon>Glomerellaceae</taxon>
        <taxon>Colletotrichum</taxon>
        <taxon>Colletotrichum orchidearum species complex</taxon>
    </lineage>
</organism>